<gene>
    <name evidence="1" type="ORF">ACFOEB_01540</name>
</gene>
<dbReference type="EMBL" id="JBHRTL010000001">
    <property type="protein sequence ID" value="MFC3153874.1"/>
    <property type="molecule type" value="Genomic_DNA"/>
</dbReference>
<dbReference type="Proteomes" id="UP001595548">
    <property type="component" value="Unassembled WGS sequence"/>
</dbReference>
<organism evidence="1 2">
    <name type="scientific">Gilvimarinus japonicus</name>
    <dbReference type="NCBI Taxonomy" id="1796469"/>
    <lineage>
        <taxon>Bacteria</taxon>
        <taxon>Pseudomonadati</taxon>
        <taxon>Pseudomonadota</taxon>
        <taxon>Gammaproteobacteria</taxon>
        <taxon>Cellvibrionales</taxon>
        <taxon>Cellvibrionaceae</taxon>
        <taxon>Gilvimarinus</taxon>
    </lineage>
</organism>
<comment type="caution">
    <text evidence="1">The sequence shown here is derived from an EMBL/GenBank/DDBJ whole genome shotgun (WGS) entry which is preliminary data.</text>
</comment>
<dbReference type="InterPro" id="IPR011043">
    <property type="entry name" value="Gal_Oxase/kelch_b-propeller"/>
</dbReference>
<reference evidence="2" key="1">
    <citation type="journal article" date="2019" name="Int. J. Syst. Evol. Microbiol.">
        <title>The Global Catalogue of Microorganisms (GCM) 10K type strain sequencing project: providing services to taxonomists for standard genome sequencing and annotation.</title>
        <authorList>
            <consortium name="The Broad Institute Genomics Platform"/>
            <consortium name="The Broad Institute Genome Sequencing Center for Infectious Disease"/>
            <person name="Wu L."/>
            <person name="Ma J."/>
        </authorList>
    </citation>
    <scope>NUCLEOTIDE SEQUENCE [LARGE SCALE GENOMIC DNA]</scope>
    <source>
        <strain evidence="2">KCTC 52141</strain>
    </source>
</reference>
<dbReference type="SUPFAM" id="SSF50965">
    <property type="entry name" value="Galactose oxidase, central domain"/>
    <property type="match status" value="1"/>
</dbReference>
<dbReference type="RefSeq" id="WP_382413891.1">
    <property type="nucleotide sequence ID" value="NZ_AP031500.1"/>
</dbReference>
<protein>
    <submittedName>
        <fullName evidence="1">Uncharacterized protein</fullName>
    </submittedName>
</protein>
<keyword evidence="2" id="KW-1185">Reference proteome</keyword>
<sequence length="358" mass="40405">MINLESYDQIFKKYSITDCAVRANDMFVFIISEILTDEEVEYYQENDYDLDYRPKKIVSFFKDPDENGDQWFQTHLIGWDTPRIGACNQPRNHSITLEISTRLDHQAFITGNGPAEKMPFPPRVAKNGVPLGGFVRGGIRRTKTIDGWAYAVGGNRTLGKFLDKGQWQPLNKDLPEIPREQRTTMSASGFEDVDGFSETDIYAAGGRGDVWHFDGENWTPIPFPSNDPLESLCCAGDGYVYISGYEGITFKGRGDHWTMINRYGITLGFRDMVWHKDRVYCTSDYGLWEIVDDKVQRVDVPDEITACSGHLYANDGVMLLAGLGGAAFCEDGEWTLLYNSSTMDTLVELEALEPQNNG</sequence>
<proteinExistence type="predicted"/>
<name>A0ABV7HJ19_9GAMM</name>
<evidence type="ECO:0000313" key="1">
    <source>
        <dbReference type="EMBL" id="MFC3153874.1"/>
    </source>
</evidence>
<evidence type="ECO:0000313" key="2">
    <source>
        <dbReference type="Proteomes" id="UP001595548"/>
    </source>
</evidence>
<accession>A0ABV7HJ19</accession>